<proteinExistence type="predicted"/>
<sequence>MSSPRRVRFKGSSSPESTSSTLSSSGPSTPPSALDIYTFAPKPNPESYPSIAASPDLYTELAPQPPVVPPEETRASLHRYLSPLHISFDASRRVSSEGIDAEVLSSCATYPPVAEMTLQGTRFPWKLSIKPEIAEVEAVTVLDVMIGIYVHLRTLVKGLEYDELKADPAMYSAVYAAFVTRCDALEEPRRTEERRRGLRRVDFLCGRTRFAGLVPAQGDEWSIVFEPV</sequence>
<dbReference type="Pfam" id="PF20415">
    <property type="entry name" value="DUF6699"/>
    <property type="match status" value="1"/>
</dbReference>
<dbReference type="InParanoid" id="W4KM56"/>
<feature type="domain" description="DUF6699" evidence="2">
    <location>
        <begin position="88"/>
        <end position="216"/>
    </location>
</feature>
<evidence type="ECO:0000259" key="2">
    <source>
        <dbReference type="Pfam" id="PF20415"/>
    </source>
</evidence>
<evidence type="ECO:0000256" key="1">
    <source>
        <dbReference type="SAM" id="MobiDB-lite"/>
    </source>
</evidence>
<dbReference type="Proteomes" id="UP000030671">
    <property type="component" value="Unassembled WGS sequence"/>
</dbReference>
<dbReference type="EMBL" id="KI925454">
    <property type="protein sequence ID" value="ETW86923.1"/>
    <property type="molecule type" value="Genomic_DNA"/>
</dbReference>
<name>W4KM56_HETIT</name>
<protein>
    <recommendedName>
        <fullName evidence="2">DUF6699 domain-containing protein</fullName>
    </recommendedName>
</protein>
<feature type="compositionally biased region" description="Low complexity" evidence="1">
    <location>
        <begin position="12"/>
        <end position="27"/>
    </location>
</feature>
<dbReference type="OrthoDB" id="3224413at2759"/>
<dbReference type="AlphaFoldDB" id="W4KM56"/>
<evidence type="ECO:0000313" key="4">
    <source>
        <dbReference type="Proteomes" id="UP000030671"/>
    </source>
</evidence>
<dbReference type="eggNOG" id="ENOG502SSHU">
    <property type="taxonomic scope" value="Eukaryota"/>
</dbReference>
<dbReference type="GeneID" id="20675789"/>
<dbReference type="HOGENOM" id="CLU_085813_0_0_1"/>
<dbReference type="STRING" id="747525.W4KM56"/>
<reference evidence="3 4" key="1">
    <citation type="journal article" date="2012" name="New Phytol.">
        <title>Insight into trade-off between wood decay and parasitism from the genome of a fungal forest pathogen.</title>
        <authorList>
            <person name="Olson A."/>
            <person name="Aerts A."/>
            <person name="Asiegbu F."/>
            <person name="Belbahri L."/>
            <person name="Bouzid O."/>
            <person name="Broberg A."/>
            <person name="Canback B."/>
            <person name="Coutinho P.M."/>
            <person name="Cullen D."/>
            <person name="Dalman K."/>
            <person name="Deflorio G."/>
            <person name="van Diepen L.T."/>
            <person name="Dunand C."/>
            <person name="Duplessis S."/>
            <person name="Durling M."/>
            <person name="Gonthier P."/>
            <person name="Grimwood J."/>
            <person name="Fossdal C.G."/>
            <person name="Hansson D."/>
            <person name="Henrissat B."/>
            <person name="Hietala A."/>
            <person name="Himmelstrand K."/>
            <person name="Hoffmeister D."/>
            <person name="Hogberg N."/>
            <person name="James T.Y."/>
            <person name="Karlsson M."/>
            <person name="Kohler A."/>
            <person name="Kues U."/>
            <person name="Lee Y.H."/>
            <person name="Lin Y.C."/>
            <person name="Lind M."/>
            <person name="Lindquist E."/>
            <person name="Lombard V."/>
            <person name="Lucas S."/>
            <person name="Lunden K."/>
            <person name="Morin E."/>
            <person name="Murat C."/>
            <person name="Park J."/>
            <person name="Raffaello T."/>
            <person name="Rouze P."/>
            <person name="Salamov A."/>
            <person name="Schmutz J."/>
            <person name="Solheim H."/>
            <person name="Stahlberg J."/>
            <person name="Velez H."/>
            <person name="de Vries R.P."/>
            <person name="Wiebenga A."/>
            <person name="Woodward S."/>
            <person name="Yakovlev I."/>
            <person name="Garbelotto M."/>
            <person name="Martin F."/>
            <person name="Grigoriev I.V."/>
            <person name="Stenlid J."/>
        </authorList>
    </citation>
    <scope>NUCLEOTIDE SEQUENCE [LARGE SCALE GENOMIC DNA]</scope>
    <source>
        <strain evidence="3 4">TC 32-1</strain>
    </source>
</reference>
<evidence type="ECO:0000313" key="3">
    <source>
        <dbReference type="EMBL" id="ETW86923.1"/>
    </source>
</evidence>
<organism evidence="3 4">
    <name type="scientific">Heterobasidion irregulare (strain TC 32-1)</name>
    <dbReference type="NCBI Taxonomy" id="747525"/>
    <lineage>
        <taxon>Eukaryota</taxon>
        <taxon>Fungi</taxon>
        <taxon>Dikarya</taxon>
        <taxon>Basidiomycota</taxon>
        <taxon>Agaricomycotina</taxon>
        <taxon>Agaricomycetes</taxon>
        <taxon>Russulales</taxon>
        <taxon>Bondarzewiaceae</taxon>
        <taxon>Heterobasidion</taxon>
        <taxon>Heterobasidion annosum species complex</taxon>
    </lineage>
</organism>
<dbReference type="InterPro" id="IPR046522">
    <property type="entry name" value="DUF6699"/>
</dbReference>
<feature type="region of interest" description="Disordered" evidence="1">
    <location>
        <begin position="1"/>
        <end position="52"/>
    </location>
</feature>
<dbReference type="KEGG" id="hir:HETIRDRAFT_447557"/>
<keyword evidence="4" id="KW-1185">Reference proteome</keyword>
<accession>W4KM56</accession>
<dbReference type="RefSeq" id="XP_009540887.1">
    <property type="nucleotide sequence ID" value="XM_009542592.1"/>
</dbReference>
<gene>
    <name evidence="3" type="ORF">HETIRDRAFT_447557</name>
</gene>